<dbReference type="EMBL" id="JAGFBR010000015">
    <property type="protein sequence ID" value="KAH0454317.1"/>
    <property type="molecule type" value="Genomic_DNA"/>
</dbReference>
<reference evidence="1 2" key="1">
    <citation type="journal article" date="2021" name="Hortic Res">
        <title>Chromosome-scale assembly of the Dendrobium chrysotoxum genome enhances the understanding of orchid evolution.</title>
        <authorList>
            <person name="Zhang Y."/>
            <person name="Zhang G.Q."/>
            <person name="Zhang D."/>
            <person name="Liu X.D."/>
            <person name="Xu X.Y."/>
            <person name="Sun W.H."/>
            <person name="Yu X."/>
            <person name="Zhu X."/>
            <person name="Wang Z.W."/>
            <person name="Zhao X."/>
            <person name="Zhong W.Y."/>
            <person name="Chen H."/>
            <person name="Yin W.L."/>
            <person name="Huang T."/>
            <person name="Niu S.C."/>
            <person name="Liu Z.J."/>
        </authorList>
    </citation>
    <scope>NUCLEOTIDE SEQUENCE [LARGE SCALE GENOMIC DNA]</scope>
    <source>
        <strain evidence="1">Lindl</strain>
    </source>
</reference>
<gene>
    <name evidence="1" type="ORF">IEQ34_016241</name>
</gene>
<keyword evidence="2" id="KW-1185">Reference proteome</keyword>
<protein>
    <submittedName>
        <fullName evidence="1">Uncharacterized protein</fullName>
    </submittedName>
</protein>
<organism evidence="1 2">
    <name type="scientific">Dendrobium chrysotoxum</name>
    <name type="common">Orchid</name>
    <dbReference type="NCBI Taxonomy" id="161865"/>
    <lineage>
        <taxon>Eukaryota</taxon>
        <taxon>Viridiplantae</taxon>
        <taxon>Streptophyta</taxon>
        <taxon>Embryophyta</taxon>
        <taxon>Tracheophyta</taxon>
        <taxon>Spermatophyta</taxon>
        <taxon>Magnoliopsida</taxon>
        <taxon>Liliopsida</taxon>
        <taxon>Asparagales</taxon>
        <taxon>Orchidaceae</taxon>
        <taxon>Epidendroideae</taxon>
        <taxon>Malaxideae</taxon>
        <taxon>Dendrobiinae</taxon>
        <taxon>Dendrobium</taxon>
    </lineage>
</organism>
<evidence type="ECO:0000313" key="1">
    <source>
        <dbReference type="EMBL" id="KAH0454317.1"/>
    </source>
</evidence>
<sequence length="139" mass="14761">MEEFLTYCVHCNSLGHSKVECHVLYPHLNNSTTVNPAHCIQPSTAVGDNVLHGCGEVDGVVELPLVVNSSSELVALASIGPMVSDARVITLEILDLDNSNGGVLKVIASGDQCTFIGEDLVYPMQEENDAVQDVGVVNL</sequence>
<dbReference type="AlphaFoldDB" id="A0AAV7GDS5"/>
<accession>A0AAV7GDS5</accession>
<comment type="caution">
    <text evidence="1">The sequence shown here is derived from an EMBL/GenBank/DDBJ whole genome shotgun (WGS) entry which is preliminary data.</text>
</comment>
<evidence type="ECO:0000313" key="2">
    <source>
        <dbReference type="Proteomes" id="UP000775213"/>
    </source>
</evidence>
<name>A0AAV7GDS5_DENCH</name>
<dbReference type="Proteomes" id="UP000775213">
    <property type="component" value="Unassembled WGS sequence"/>
</dbReference>
<proteinExistence type="predicted"/>